<organism evidence="1 2">
    <name type="scientific">Lysinibacillus telephonicus</name>
    <dbReference type="NCBI Taxonomy" id="1714840"/>
    <lineage>
        <taxon>Bacteria</taxon>
        <taxon>Bacillati</taxon>
        <taxon>Bacillota</taxon>
        <taxon>Bacilli</taxon>
        <taxon>Bacillales</taxon>
        <taxon>Bacillaceae</taxon>
        <taxon>Lysinibacillus</taxon>
    </lineage>
</organism>
<dbReference type="Proteomes" id="UP000276349">
    <property type="component" value="Unassembled WGS sequence"/>
</dbReference>
<gene>
    <name evidence="1" type="ORF">EKG35_15810</name>
</gene>
<name>A0A3S0JK49_9BACI</name>
<dbReference type="RefSeq" id="WP_126295514.1">
    <property type="nucleotide sequence ID" value="NZ_CP155468.1"/>
</dbReference>
<evidence type="ECO:0000313" key="2">
    <source>
        <dbReference type="Proteomes" id="UP000276349"/>
    </source>
</evidence>
<dbReference type="AlphaFoldDB" id="A0A3S0JK49"/>
<proteinExistence type="predicted"/>
<dbReference type="EMBL" id="RXNR01000057">
    <property type="protein sequence ID" value="RTQ89863.1"/>
    <property type="molecule type" value="Genomic_DNA"/>
</dbReference>
<sequence length="113" mass="12982">MEEPLLFIPTPPIYYIEVEAEQEEPFLEESTSVYEISRAERINPVIAKQLNYFSQPARKKAGRSLLFNLKNNERIMGVIEEFDGFNVKIKTSQAVEKVNGNDILSILTVNKTF</sequence>
<keyword evidence="1" id="KW-0808">Transferase</keyword>
<keyword evidence="1" id="KW-0418">Kinase</keyword>
<accession>A0A3S0JK49</accession>
<keyword evidence="2" id="KW-1185">Reference proteome</keyword>
<protein>
    <submittedName>
        <fullName evidence="1">4-diphosphocytidyl-2C-methyl-D-erythritol kinase</fullName>
    </submittedName>
</protein>
<reference evidence="1 2" key="1">
    <citation type="submission" date="2018-12" db="EMBL/GenBank/DDBJ databases">
        <authorList>
            <person name="Yu L."/>
        </authorList>
    </citation>
    <scope>NUCLEOTIDE SEQUENCE [LARGE SCALE GENOMIC DNA]</scope>
    <source>
        <strain evidence="1 2">S5H2222</strain>
    </source>
</reference>
<comment type="caution">
    <text evidence="1">The sequence shown here is derived from an EMBL/GenBank/DDBJ whole genome shotgun (WGS) entry which is preliminary data.</text>
</comment>
<dbReference type="GO" id="GO:0016301">
    <property type="term" value="F:kinase activity"/>
    <property type="evidence" value="ECO:0007669"/>
    <property type="project" value="UniProtKB-KW"/>
</dbReference>
<dbReference type="OrthoDB" id="2735802at2"/>
<evidence type="ECO:0000313" key="1">
    <source>
        <dbReference type="EMBL" id="RTQ89863.1"/>
    </source>
</evidence>